<keyword evidence="3" id="KW-1185">Reference proteome</keyword>
<dbReference type="eggNOG" id="ENOG502ZB2X">
    <property type="taxonomic scope" value="Bacteria"/>
</dbReference>
<feature type="transmembrane region" description="Helical" evidence="1">
    <location>
        <begin position="82"/>
        <end position="104"/>
    </location>
</feature>
<dbReference type="HOGENOM" id="CLU_100484_1_0_3"/>
<keyword evidence="1" id="KW-0472">Membrane</keyword>
<reference evidence="2 3" key="1">
    <citation type="submission" date="2012-05" db="EMBL/GenBank/DDBJ databases">
        <title>Finished chromosome of genome of Oscillatoria sp. PCC 7112.</title>
        <authorList>
            <consortium name="US DOE Joint Genome Institute"/>
            <person name="Gugger M."/>
            <person name="Coursin T."/>
            <person name="Rippka R."/>
            <person name="Tandeau De Marsac N."/>
            <person name="Huntemann M."/>
            <person name="Wei C.-L."/>
            <person name="Han J."/>
            <person name="Detter J.C."/>
            <person name="Han C."/>
            <person name="Tapia R."/>
            <person name="Davenport K."/>
            <person name="Daligault H."/>
            <person name="Erkkila T."/>
            <person name="Gu W."/>
            <person name="Munk A.C.C."/>
            <person name="Teshima H."/>
            <person name="Xu Y."/>
            <person name="Chain P."/>
            <person name="Chen A."/>
            <person name="Krypides N."/>
            <person name="Mavromatis K."/>
            <person name="Markowitz V."/>
            <person name="Szeto E."/>
            <person name="Ivanova N."/>
            <person name="Mikhailova N."/>
            <person name="Ovchinnikova G."/>
            <person name="Pagani I."/>
            <person name="Pati A."/>
            <person name="Goodwin L."/>
            <person name="Peters L."/>
            <person name="Pitluck S."/>
            <person name="Woyke T."/>
            <person name="Kerfeld C."/>
        </authorList>
    </citation>
    <scope>NUCLEOTIDE SEQUENCE [LARGE SCALE GENOMIC DNA]</scope>
    <source>
        <strain evidence="2 3">PCC 7112</strain>
    </source>
</reference>
<dbReference type="PATRIC" id="fig|179408.3.peg.6141"/>
<feature type="transmembrane region" description="Helical" evidence="1">
    <location>
        <begin position="44"/>
        <end position="70"/>
    </location>
</feature>
<protein>
    <submittedName>
        <fullName evidence="2">Uncharacterized protein</fullName>
    </submittedName>
</protein>
<dbReference type="EMBL" id="CP003614">
    <property type="protein sequence ID" value="AFZ09205.1"/>
    <property type="molecule type" value="Genomic_DNA"/>
</dbReference>
<keyword evidence="1" id="KW-1133">Transmembrane helix</keyword>
<dbReference type="Proteomes" id="UP000010478">
    <property type="component" value="Chromosome"/>
</dbReference>
<evidence type="ECO:0000313" key="2">
    <source>
        <dbReference type="EMBL" id="AFZ09205.1"/>
    </source>
</evidence>
<sequence>MIQADLDELRIPEKELEDLSGIALSDGFAGNFYIPAALRDRKKLFALLLHELLIFCVTLVVSLPVALLVNKHNVGSFSDAEIFVRVLQITLGLSLAITVAWNVYKWVKAKPLETLAGLLDEVEKYHEVIQALDIIDRLTAAGNLQANLINRADAIEALKITRESLVCALKTERILRENQQFIGRRYELFANIESNLAALMAVDVSDRATEYGRLLNEALEIGMSVHKEVRNLQNGR</sequence>
<name>K9VPQ1_9CYAN</name>
<organism evidence="2 3">
    <name type="scientific">Phormidium nigroviride PCC 7112</name>
    <dbReference type="NCBI Taxonomy" id="179408"/>
    <lineage>
        <taxon>Bacteria</taxon>
        <taxon>Bacillati</taxon>
        <taxon>Cyanobacteriota</taxon>
        <taxon>Cyanophyceae</taxon>
        <taxon>Oscillatoriophycideae</taxon>
        <taxon>Oscillatoriales</taxon>
        <taxon>Oscillatoriaceae</taxon>
        <taxon>Phormidium</taxon>
    </lineage>
</organism>
<proteinExistence type="predicted"/>
<dbReference type="AlphaFoldDB" id="K9VPQ1"/>
<evidence type="ECO:0000256" key="1">
    <source>
        <dbReference type="SAM" id="Phobius"/>
    </source>
</evidence>
<dbReference type="RefSeq" id="WP_015178436.1">
    <property type="nucleotide sequence ID" value="NC_019729.1"/>
</dbReference>
<keyword evidence="1" id="KW-0812">Transmembrane</keyword>
<accession>K9VPQ1</accession>
<dbReference type="KEGG" id="oni:Osc7112_4939"/>
<evidence type="ECO:0000313" key="3">
    <source>
        <dbReference type="Proteomes" id="UP000010478"/>
    </source>
</evidence>
<gene>
    <name evidence="2" type="ORF">Osc7112_4939</name>
</gene>